<organism evidence="11 12">
    <name type="scientific">Hyaloscypha bicolor E</name>
    <dbReference type="NCBI Taxonomy" id="1095630"/>
    <lineage>
        <taxon>Eukaryota</taxon>
        <taxon>Fungi</taxon>
        <taxon>Dikarya</taxon>
        <taxon>Ascomycota</taxon>
        <taxon>Pezizomycotina</taxon>
        <taxon>Leotiomycetes</taxon>
        <taxon>Helotiales</taxon>
        <taxon>Hyaloscyphaceae</taxon>
        <taxon>Hyaloscypha</taxon>
        <taxon>Hyaloscypha bicolor</taxon>
    </lineage>
</organism>
<dbReference type="InterPro" id="IPR002974">
    <property type="entry name" value="Cyt_P450_E_CYP52_ascomycetes"/>
</dbReference>
<dbReference type="OrthoDB" id="1470350at2759"/>
<dbReference type="PROSITE" id="PS00086">
    <property type="entry name" value="CYTOCHROME_P450"/>
    <property type="match status" value="1"/>
</dbReference>
<dbReference type="RefSeq" id="XP_024744085.1">
    <property type="nucleotide sequence ID" value="XM_024877621.1"/>
</dbReference>
<proteinExistence type="inferred from homology"/>
<keyword evidence="5 9" id="KW-0560">Oxidoreductase</keyword>
<sequence>MQLPIEVALVALAAYIIYLFVSSFLVSRRNAANARTLGCKEPPVQINRYPLGIDNLLRAINADKAKQFPVDTIKRTVDNGAITYKYSLLGGTNYFTADEKNIQTILATNFCDWDLGPNRRGTFWPLLGNGIFTSDGAGWEHSRAMMRPQFARDQVSDLDLEERHVQNMMRALNLSIGGDNWTDCVDLQVLFFRLTLDSATEFLFGESVDSQLQLLPGYQNEKSVNSLHSSDFASAFDRGQMALATRARFASRYWLVWPKGFKESCRVCHEFIDYFVRLALSNKLRERESKMGKYGKKEKYVFLEALAAETQDPIELRSQLLNILLAGRDTTASLLGWLFFCLTRDEVRYRKLRDIIIDQFGTYDKPTEITFGKIKSCQYLQHCNNEALRLYPVVPINSRFANKDTVLPRGGGMDGKSPIFIPKNTAVDYSVHVMHHRKDIWGPDAEDFNPERWDGRRVGWEFLPFNGGPRICIGQQFAITEASYVTIRLLQRFDKMENLETDPVVRHNLTLTNCSANGVKVRAHVV</sequence>
<evidence type="ECO:0000256" key="1">
    <source>
        <dbReference type="ARBA" id="ARBA00001971"/>
    </source>
</evidence>
<dbReference type="InterPro" id="IPR002402">
    <property type="entry name" value="Cyt_P450_E_grp-II"/>
</dbReference>
<dbReference type="Gene3D" id="1.10.630.10">
    <property type="entry name" value="Cytochrome P450"/>
    <property type="match status" value="1"/>
</dbReference>
<dbReference type="Proteomes" id="UP000235371">
    <property type="component" value="Unassembled WGS sequence"/>
</dbReference>
<comment type="cofactor">
    <cofactor evidence="1 8">
        <name>heme</name>
        <dbReference type="ChEBI" id="CHEBI:30413"/>
    </cofactor>
</comment>
<evidence type="ECO:0000256" key="8">
    <source>
        <dbReference type="PIRSR" id="PIRSR602402-1"/>
    </source>
</evidence>
<gene>
    <name evidence="11" type="ORF">K444DRAFT_578599</name>
</gene>
<keyword evidence="3 8" id="KW-0349">Heme</keyword>
<evidence type="ECO:0000256" key="2">
    <source>
        <dbReference type="ARBA" id="ARBA00010617"/>
    </source>
</evidence>
<dbReference type="AlphaFoldDB" id="A0A2J6TW16"/>
<dbReference type="InParanoid" id="A0A2J6TW16"/>
<dbReference type="PRINTS" id="PR00385">
    <property type="entry name" value="P450"/>
</dbReference>
<dbReference type="GO" id="GO:0005506">
    <property type="term" value="F:iron ion binding"/>
    <property type="evidence" value="ECO:0007669"/>
    <property type="project" value="InterPro"/>
</dbReference>
<dbReference type="PRINTS" id="PR00464">
    <property type="entry name" value="EP450II"/>
</dbReference>
<evidence type="ECO:0000256" key="6">
    <source>
        <dbReference type="ARBA" id="ARBA00023004"/>
    </source>
</evidence>
<evidence type="ECO:0000256" key="7">
    <source>
        <dbReference type="ARBA" id="ARBA00023033"/>
    </source>
</evidence>
<protein>
    <submittedName>
        <fullName evidence="11">Cytochrome P450</fullName>
    </submittedName>
</protein>
<evidence type="ECO:0000256" key="4">
    <source>
        <dbReference type="ARBA" id="ARBA00022723"/>
    </source>
</evidence>
<comment type="similarity">
    <text evidence="2 9">Belongs to the cytochrome P450 family.</text>
</comment>
<evidence type="ECO:0000256" key="9">
    <source>
        <dbReference type="RuleBase" id="RU000461"/>
    </source>
</evidence>
<dbReference type="PANTHER" id="PTHR24287:SF1">
    <property type="entry name" value="P450, PUTATIVE (EUROFUNG)-RELATED"/>
    <property type="match status" value="1"/>
</dbReference>
<dbReference type="STRING" id="1095630.A0A2J6TW16"/>
<evidence type="ECO:0000313" key="12">
    <source>
        <dbReference type="Proteomes" id="UP000235371"/>
    </source>
</evidence>
<evidence type="ECO:0000313" key="11">
    <source>
        <dbReference type="EMBL" id="PMD67181.1"/>
    </source>
</evidence>
<evidence type="ECO:0000256" key="5">
    <source>
        <dbReference type="ARBA" id="ARBA00023002"/>
    </source>
</evidence>
<dbReference type="InterPro" id="IPR017972">
    <property type="entry name" value="Cyt_P450_CS"/>
</dbReference>
<dbReference type="GO" id="GO:0020037">
    <property type="term" value="F:heme binding"/>
    <property type="evidence" value="ECO:0007669"/>
    <property type="project" value="InterPro"/>
</dbReference>
<dbReference type="EMBL" id="KZ613740">
    <property type="protein sequence ID" value="PMD67181.1"/>
    <property type="molecule type" value="Genomic_DNA"/>
</dbReference>
<keyword evidence="10" id="KW-0812">Transmembrane</keyword>
<dbReference type="InterPro" id="IPR036396">
    <property type="entry name" value="Cyt_P450_sf"/>
</dbReference>
<keyword evidence="10" id="KW-1133">Transmembrane helix</keyword>
<dbReference type="InterPro" id="IPR047146">
    <property type="entry name" value="Cyt_P450_E_CYP52_fungi"/>
</dbReference>
<accession>A0A2J6TW16</accession>
<dbReference type="SUPFAM" id="SSF48264">
    <property type="entry name" value="Cytochrome P450"/>
    <property type="match status" value="1"/>
</dbReference>
<keyword evidence="4 8" id="KW-0479">Metal-binding</keyword>
<keyword evidence="6 8" id="KW-0408">Iron</keyword>
<dbReference type="Pfam" id="PF00067">
    <property type="entry name" value="p450"/>
    <property type="match status" value="1"/>
</dbReference>
<dbReference type="GeneID" id="36585698"/>
<dbReference type="InterPro" id="IPR001128">
    <property type="entry name" value="Cyt_P450"/>
</dbReference>
<keyword evidence="12" id="KW-1185">Reference proteome</keyword>
<keyword evidence="7 9" id="KW-0503">Monooxygenase</keyword>
<keyword evidence="10" id="KW-0472">Membrane</keyword>
<dbReference type="PRINTS" id="PR01239">
    <property type="entry name" value="EP450IICYP52"/>
</dbReference>
<dbReference type="PANTHER" id="PTHR24287">
    <property type="entry name" value="P450, PUTATIVE (EUROFUNG)-RELATED"/>
    <property type="match status" value="1"/>
</dbReference>
<reference evidence="11 12" key="1">
    <citation type="submission" date="2016-04" db="EMBL/GenBank/DDBJ databases">
        <title>A degradative enzymes factory behind the ericoid mycorrhizal symbiosis.</title>
        <authorList>
            <consortium name="DOE Joint Genome Institute"/>
            <person name="Martino E."/>
            <person name="Morin E."/>
            <person name="Grelet G."/>
            <person name="Kuo A."/>
            <person name="Kohler A."/>
            <person name="Daghino S."/>
            <person name="Barry K."/>
            <person name="Choi C."/>
            <person name="Cichocki N."/>
            <person name="Clum A."/>
            <person name="Copeland A."/>
            <person name="Hainaut M."/>
            <person name="Haridas S."/>
            <person name="Labutti K."/>
            <person name="Lindquist E."/>
            <person name="Lipzen A."/>
            <person name="Khouja H.-R."/>
            <person name="Murat C."/>
            <person name="Ohm R."/>
            <person name="Olson A."/>
            <person name="Spatafora J."/>
            <person name="Veneault-Fourrey C."/>
            <person name="Henrissat B."/>
            <person name="Grigoriev I."/>
            <person name="Martin F."/>
            <person name="Perotto S."/>
        </authorList>
    </citation>
    <scope>NUCLEOTIDE SEQUENCE [LARGE SCALE GENOMIC DNA]</scope>
    <source>
        <strain evidence="11 12">E</strain>
    </source>
</reference>
<feature type="transmembrane region" description="Helical" evidence="10">
    <location>
        <begin position="7"/>
        <end position="26"/>
    </location>
</feature>
<name>A0A2J6TW16_9HELO</name>
<evidence type="ECO:0000256" key="10">
    <source>
        <dbReference type="SAM" id="Phobius"/>
    </source>
</evidence>
<dbReference type="GO" id="GO:0016712">
    <property type="term" value="F:oxidoreductase activity, acting on paired donors, with incorporation or reduction of molecular oxygen, reduced flavin or flavoprotein as one donor, and incorporation of one atom of oxygen"/>
    <property type="evidence" value="ECO:0007669"/>
    <property type="project" value="InterPro"/>
</dbReference>
<evidence type="ECO:0000256" key="3">
    <source>
        <dbReference type="ARBA" id="ARBA00022617"/>
    </source>
</evidence>
<dbReference type="CDD" id="cd11063">
    <property type="entry name" value="CYP52"/>
    <property type="match status" value="1"/>
</dbReference>
<feature type="binding site" description="axial binding residue" evidence="8">
    <location>
        <position position="472"/>
    </location>
    <ligand>
        <name>heme</name>
        <dbReference type="ChEBI" id="CHEBI:30413"/>
    </ligand>
    <ligandPart>
        <name>Fe</name>
        <dbReference type="ChEBI" id="CHEBI:18248"/>
    </ligandPart>
</feature>